<protein>
    <submittedName>
        <fullName evidence="2">Uncharacterized protein</fullName>
    </submittedName>
</protein>
<gene>
    <name evidence="2" type="ORF">OC842_006833</name>
</gene>
<reference evidence="2" key="1">
    <citation type="journal article" date="2023" name="PhytoFront">
        <title>Draft Genome Resources of Seven Strains of Tilletia horrida, Causal Agent of Kernel Smut of Rice.</title>
        <authorList>
            <person name="Khanal S."/>
            <person name="Antony Babu S."/>
            <person name="Zhou X.G."/>
        </authorList>
    </citation>
    <scope>NUCLEOTIDE SEQUENCE</scope>
    <source>
        <strain evidence="2">TX3</strain>
    </source>
</reference>
<name>A0AAN6G7F4_9BASI</name>
<dbReference type="Proteomes" id="UP001176521">
    <property type="component" value="Unassembled WGS sequence"/>
</dbReference>
<proteinExistence type="predicted"/>
<organism evidence="2 3">
    <name type="scientific">Tilletia horrida</name>
    <dbReference type="NCBI Taxonomy" id="155126"/>
    <lineage>
        <taxon>Eukaryota</taxon>
        <taxon>Fungi</taxon>
        <taxon>Dikarya</taxon>
        <taxon>Basidiomycota</taxon>
        <taxon>Ustilaginomycotina</taxon>
        <taxon>Exobasidiomycetes</taxon>
        <taxon>Tilletiales</taxon>
        <taxon>Tilletiaceae</taxon>
        <taxon>Tilletia</taxon>
    </lineage>
</organism>
<comment type="caution">
    <text evidence="2">The sequence shown here is derived from an EMBL/GenBank/DDBJ whole genome shotgun (WGS) entry which is preliminary data.</text>
</comment>
<feature type="compositionally biased region" description="Pro residues" evidence="1">
    <location>
        <begin position="111"/>
        <end position="120"/>
    </location>
</feature>
<feature type="compositionally biased region" description="Polar residues" evidence="1">
    <location>
        <begin position="96"/>
        <end position="107"/>
    </location>
</feature>
<feature type="region of interest" description="Disordered" evidence="1">
    <location>
        <begin position="73"/>
        <end position="143"/>
    </location>
</feature>
<dbReference type="EMBL" id="JAPDMQ010000690">
    <property type="protein sequence ID" value="KAK0521274.1"/>
    <property type="molecule type" value="Genomic_DNA"/>
</dbReference>
<keyword evidence="3" id="KW-1185">Reference proteome</keyword>
<dbReference type="AlphaFoldDB" id="A0AAN6G7F4"/>
<feature type="non-terminal residue" evidence="2">
    <location>
        <position position="261"/>
    </location>
</feature>
<feature type="compositionally biased region" description="Low complexity" evidence="1">
    <location>
        <begin position="121"/>
        <end position="137"/>
    </location>
</feature>
<evidence type="ECO:0000256" key="1">
    <source>
        <dbReference type="SAM" id="MobiDB-lite"/>
    </source>
</evidence>
<sequence>MPSARGACPVPGCDARLRVLNDIRSHLNWQHSRAGPPRRQPVTDAQLDALGFHACPTCGTILASSRDAARKHKCEPVGTQTQTVASPEPTPAMPITTPTQSIASPSASPELGPPMHPSPLAPALGQLPLAPGADGPASVPTPDTHALADPADPEVQANVAILSGLAHSPSPLPAADVVAAAAPDSSPPPPPLIAPIAAPPAAPRLPATWDEKMELLSRLPSPGPLPVALNKDFVELMRRLGGAFRTNPSEENLFNIISAPK</sequence>
<accession>A0AAN6G7F4</accession>
<evidence type="ECO:0000313" key="2">
    <source>
        <dbReference type="EMBL" id="KAK0521274.1"/>
    </source>
</evidence>
<evidence type="ECO:0000313" key="3">
    <source>
        <dbReference type="Proteomes" id="UP001176521"/>
    </source>
</evidence>